<sequence>MKFSLRYKFTVGLIIIFCIGFNVMSFFMNKIIVDNSKKIISKEFVDNRKDLSLYIRQFMMMNNIKNDEDDFQQHINEISEALSLKLDDRVIFYKNNGQLLLDTAYADGDVLIFYNINKDIKDNKEDLKTAFTGKSAFSIINYENNYIVAFSFPINIDGKNLCIMRYSKDYSYLFELNRNLLGITKRVILIIFILTCVFTILLSTKITIPIVKLSKVTKEISKGNFDLDVNINSSDEIGELGENFNLMKCKIKEQIEIIKRDRDNLERMESYRKIFFDNVTHEMKTPLTIISGYAQMILDDGYKDEKILNKGATKIKIESNRMYKMVLDLLTMSKLESYADINREEKINIEEIINTICEDMTIRANKYNIKIKKCLQKNLFICGNKEEIRRMIINIIDNSIKYGNVKSTIIISLYSEDNFCVLTVEDEGKGIPENKIHKIYDSFYRVFKKGEREKDSNGLGLTIVKSIVEAHKGKIKIESTEGLGTKVYINLPCLQIGNNCL</sequence>
<reference evidence="17 18" key="1">
    <citation type="submission" date="2022-09" db="EMBL/GenBank/DDBJ databases">
        <title>complete genome sequences of Clostridium tetani str. KHSU-234311-028 isolated from soil.</title>
        <authorList>
            <person name="Sekizuka T."/>
            <person name="Shitada C."/>
            <person name="Takahashi M."/>
            <person name="Kuroda M."/>
        </authorList>
    </citation>
    <scope>NUCLEOTIDE SEQUENCE [LARGE SCALE GENOMIC DNA]</scope>
    <source>
        <strain evidence="17 18">KHSU-234311-028</strain>
    </source>
</reference>
<evidence type="ECO:0000256" key="3">
    <source>
        <dbReference type="ARBA" id="ARBA00012438"/>
    </source>
</evidence>
<dbReference type="InterPro" id="IPR003660">
    <property type="entry name" value="HAMP_dom"/>
</dbReference>
<dbReference type="SUPFAM" id="SSF55874">
    <property type="entry name" value="ATPase domain of HSP90 chaperone/DNA topoisomerase II/histidine kinase"/>
    <property type="match status" value="1"/>
</dbReference>
<evidence type="ECO:0000259" key="16">
    <source>
        <dbReference type="PROSITE" id="PS50885"/>
    </source>
</evidence>
<dbReference type="EMBL" id="AP026818">
    <property type="protein sequence ID" value="BDR80026.1"/>
    <property type="molecule type" value="Genomic_DNA"/>
</dbReference>
<dbReference type="CDD" id="cd00075">
    <property type="entry name" value="HATPase"/>
    <property type="match status" value="1"/>
</dbReference>
<dbReference type="RefSeq" id="WP_129133298.1">
    <property type="nucleotide sequence ID" value="NZ_AP026806.1"/>
</dbReference>
<dbReference type="FunFam" id="1.10.287.130:FF:000001">
    <property type="entry name" value="Two-component sensor histidine kinase"/>
    <property type="match status" value="1"/>
</dbReference>
<dbReference type="InterPro" id="IPR005467">
    <property type="entry name" value="His_kinase_dom"/>
</dbReference>
<organism evidence="17 18">
    <name type="scientific">Clostridium tetani</name>
    <dbReference type="NCBI Taxonomy" id="1513"/>
    <lineage>
        <taxon>Bacteria</taxon>
        <taxon>Bacillati</taxon>
        <taxon>Bacillota</taxon>
        <taxon>Clostridia</taxon>
        <taxon>Eubacteriales</taxon>
        <taxon>Clostridiaceae</taxon>
        <taxon>Clostridium</taxon>
    </lineage>
</organism>
<feature type="transmembrane region" description="Helical" evidence="14">
    <location>
        <begin position="187"/>
        <end position="208"/>
    </location>
</feature>
<evidence type="ECO:0000256" key="12">
    <source>
        <dbReference type="ARBA" id="ARBA00023012"/>
    </source>
</evidence>
<evidence type="ECO:0000256" key="2">
    <source>
        <dbReference type="ARBA" id="ARBA00004651"/>
    </source>
</evidence>
<feature type="transmembrane region" description="Helical" evidence="14">
    <location>
        <begin position="6"/>
        <end position="28"/>
    </location>
</feature>
<protein>
    <recommendedName>
        <fullName evidence="3">histidine kinase</fullName>
        <ecNumber evidence="3">2.7.13.3</ecNumber>
    </recommendedName>
</protein>
<dbReference type="Pfam" id="PF00512">
    <property type="entry name" value="HisKA"/>
    <property type="match status" value="1"/>
</dbReference>
<keyword evidence="8" id="KW-0547">Nucleotide-binding</keyword>
<dbReference type="Pfam" id="PF02518">
    <property type="entry name" value="HATPase_c"/>
    <property type="match status" value="1"/>
</dbReference>
<dbReference type="Gene3D" id="1.10.287.130">
    <property type="match status" value="1"/>
</dbReference>
<evidence type="ECO:0000256" key="14">
    <source>
        <dbReference type="SAM" id="Phobius"/>
    </source>
</evidence>
<evidence type="ECO:0000256" key="4">
    <source>
        <dbReference type="ARBA" id="ARBA00022475"/>
    </source>
</evidence>
<dbReference type="CDD" id="cd00082">
    <property type="entry name" value="HisKA"/>
    <property type="match status" value="1"/>
</dbReference>
<keyword evidence="13 14" id="KW-0472">Membrane</keyword>
<dbReference type="PROSITE" id="PS50109">
    <property type="entry name" value="HIS_KIN"/>
    <property type="match status" value="1"/>
</dbReference>
<evidence type="ECO:0000256" key="6">
    <source>
        <dbReference type="ARBA" id="ARBA00022679"/>
    </source>
</evidence>
<evidence type="ECO:0000259" key="15">
    <source>
        <dbReference type="PROSITE" id="PS50109"/>
    </source>
</evidence>
<dbReference type="Pfam" id="PF00672">
    <property type="entry name" value="HAMP"/>
    <property type="match status" value="1"/>
</dbReference>
<dbReference type="InterPro" id="IPR036890">
    <property type="entry name" value="HATPase_C_sf"/>
</dbReference>
<keyword evidence="7 14" id="KW-0812">Transmembrane</keyword>
<dbReference type="EC" id="2.7.13.3" evidence="3"/>
<dbReference type="SUPFAM" id="SSF47384">
    <property type="entry name" value="Homodimeric domain of signal transducing histidine kinase"/>
    <property type="match status" value="1"/>
</dbReference>
<dbReference type="GO" id="GO:0000160">
    <property type="term" value="P:phosphorelay signal transduction system"/>
    <property type="evidence" value="ECO:0007669"/>
    <property type="project" value="UniProtKB-KW"/>
</dbReference>
<feature type="domain" description="HAMP" evidence="16">
    <location>
        <begin position="204"/>
        <end position="256"/>
    </location>
</feature>
<evidence type="ECO:0000256" key="11">
    <source>
        <dbReference type="ARBA" id="ARBA00022989"/>
    </source>
</evidence>
<gene>
    <name evidence="17" type="ORF">K234311028_02720</name>
</gene>
<evidence type="ECO:0000256" key="8">
    <source>
        <dbReference type="ARBA" id="ARBA00022741"/>
    </source>
</evidence>
<keyword evidence="4" id="KW-1003">Cell membrane</keyword>
<evidence type="ECO:0000256" key="9">
    <source>
        <dbReference type="ARBA" id="ARBA00022777"/>
    </source>
</evidence>
<dbReference type="Gene3D" id="6.10.340.10">
    <property type="match status" value="1"/>
</dbReference>
<dbReference type="GO" id="GO:0004673">
    <property type="term" value="F:protein histidine kinase activity"/>
    <property type="evidence" value="ECO:0007669"/>
    <property type="project" value="UniProtKB-EC"/>
</dbReference>
<keyword evidence="11 14" id="KW-1133">Transmembrane helix</keyword>
<dbReference type="PRINTS" id="PR00344">
    <property type="entry name" value="BCTRLSENSOR"/>
</dbReference>
<dbReference type="PROSITE" id="PS50885">
    <property type="entry name" value="HAMP"/>
    <property type="match status" value="1"/>
</dbReference>
<dbReference type="SMART" id="SM00387">
    <property type="entry name" value="HATPase_c"/>
    <property type="match status" value="1"/>
</dbReference>
<keyword evidence="10" id="KW-0067">ATP-binding</keyword>
<accession>A0ABC8E9Z2</accession>
<keyword evidence="5" id="KW-0597">Phosphoprotein</keyword>
<evidence type="ECO:0000256" key="7">
    <source>
        <dbReference type="ARBA" id="ARBA00022692"/>
    </source>
</evidence>
<evidence type="ECO:0000256" key="5">
    <source>
        <dbReference type="ARBA" id="ARBA00022553"/>
    </source>
</evidence>
<keyword evidence="9 17" id="KW-0418">Kinase</keyword>
<dbReference type="InterPro" id="IPR004358">
    <property type="entry name" value="Sig_transdc_His_kin-like_C"/>
</dbReference>
<dbReference type="PANTHER" id="PTHR45528">
    <property type="entry name" value="SENSOR HISTIDINE KINASE CPXA"/>
    <property type="match status" value="1"/>
</dbReference>
<dbReference type="InterPro" id="IPR050398">
    <property type="entry name" value="HssS/ArlS-like"/>
</dbReference>
<dbReference type="InterPro" id="IPR036097">
    <property type="entry name" value="HisK_dim/P_sf"/>
</dbReference>
<dbReference type="GO" id="GO:0005886">
    <property type="term" value="C:plasma membrane"/>
    <property type="evidence" value="ECO:0007669"/>
    <property type="project" value="UniProtKB-SubCell"/>
</dbReference>
<evidence type="ECO:0000313" key="18">
    <source>
        <dbReference type="Proteomes" id="UP001321763"/>
    </source>
</evidence>
<dbReference type="SMART" id="SM00304">
    <property type="entry name" value="HAMP"/>
    <property type="match status" value="1"/>
</dbReference>
<dbReference type="CDD" id="cd06225">
    <property type="entry name" value="HAMP"/>
    <property type="match status" value="1"/>
</dbReference>
<dbReference type="SUPFAM" id="SSF158472">
    <property type="entry name" value="HAMP domain-like"/>
    <property type="match status" value="1"/>
</dbReference>
<comment type="catalytic activity">
    <reaction evidence="1">
        <text>ATP + protein L-histidine = ADP + protein N-phospho-L-histidine.</text>
        <dbReference type="EC" id="2.7.13.3"/>
    </reaction>
</comment>
<dbReference type="GO" id="GO:0005524">
    <property type="term" value="F:ATP binding"/>
    <property type="evidence" value="ECO:0007669"/>
    <property type="project" value="UniProtKB-KW"/>
</dbReference>
<comment type="subcellular location">
    <subcellularLocation>
        <location evidence="2">Cell membrane</location>
        <topology evidence="2">Multi-pass membrane protein</topology>
    </subcellularLocation>
</comment>
<name>A0ABC8E9Z2_CLOTA</name>
<evidence type="ECO:0000313" key="17">
    <source>
        <dbReference type="EMBL" id="BDR80026.1"/>
    </source>
</evidence>
<dbReference type="Proteomes" id="UP001321763">
    <property type="component" value="Chromosome"/>
</dbReference>
<dbReference type="Gene3D" id="3.30.565.10">
    <property type="entry name" value="Histidine kinase-like ATPase, C-terminal domain"/>
    <property type="match status" value="1"/>
</dbReference>
<evidence type="ECO:0000256" key="10">
    <source>
        <dbReference type="ARBA" id="ARBA00022840"/>
    </source>
</evidence>
<dbReference type="AlphaFoldDB" id="A0ABC8E9Z2"/>
<dbReference type="SMART" id="SM00388">
    <property type="entry name" value="HisKA"/>
    <property type="match status" value="1"/>
</dbReference>
<dbReference type="FunFam" id="3.30.565.10:FF:000006">
    <property type="entry name" value="Sensor histidine kinase WalK"/>
    <property type="match status" value="1"/>
</dbReference>
<proteinExistence type="predicted"/>
<dbReference type="InterPro" id="IPR003594">
    <property type="entry name" value="HATPase_dom"/>
</dbReference>
<keyword evidence="12" id="KW-0902">Two-component regulatory system</keyword>
<evidence type="ECO:0000256" key="13">
    <source>
        <dbReference type="ARBA" id="ARBA00023136"/>
    </source>
</evidence>
<feature type="domain" description="Histidine kinase" evidence="15">
    <location>
        <begin position="278"/>
        <end position="495"/>
    </location>
</feature>
<dbReference type="PANTHER" id="PTHR45528:SF1">
    <property type="entry name" value="SENSOR HISTIDINE KINASE CPXA"/>
    <property type="match status" value="1"/>
</dbReference>
<evidence type="ECO:0000256" key="1">
    <source>
        <dbReference type="ARBA" id="ARBA00000085"/>
    </source>
</evidence>
<keyword evidence="6" id="KW-0808">Transferase</keyword>
<dbReference type="InterPro" id="IPR003661">
    <property type="entry name" value="HisK_dim/P_dom"/>
</dbReference>